<protein>
    <submittedName>
        <fullName evidence="2">Uncharacterized protein</fullName>
    </submittedName>
</protein>
<proteinExistence type="predicted"/>
<dbReference type="STRING" id="69004.A0A182QGZ8"/>
<reference evidence="2" key="2">
    <citation type="submission" date="2020-05" db="UniProtKB">
        <authorList>
            <consortium name="EnsemblMetazoa"/>
        </authorList>
    </citation>
    <scope>IDENTIFICATION</scope>
    <source>
        <strain evidence="2">FAR1</strain>
    </source>
</reference>
<feature type="region of interest" description="Disordered" evidence="1">
    <location>
        <begin position="30"/>
        <end position="49"/>
    </location>
</feature>
<feature type="compositionally biased region" description="Low complexity" evidence="1">
    <location>
        <begin position="30"/>
        <end position="41"/>
    </location>
</feature>
<evidence type="ECO:0000313" key="3">
    <source>
        <dbReference type="Proteomes" id="UP000075886"/>
    </source>
</evidence>
<keyword evidence="3" id="KW-1185">Reference proteome</keyword>
<organism evidence="2 3">
    <name type="scientific">Anopheles farauti</name>
    <dbReference type="NCBI Taxonomy" id="69004"/>
    <lineage>
        <taxon>Eukaryota</taxon>
        <taxon>Metazoa</taxon>
        <taxon>Ecdysozoa</taxon>
        <taxon>Arthropoda</taxon>
        <taxon>Hexapoda</taxon>
        <taxon>Insecta</taxon>
        <taxon>Pterygota</taxon>
        <taxon>Neoptera</taxon>
        <taxon>Endopterygota</taxon>
        <taxon>Diptera</taxon>
        <taxon>Nematocera</taxon>
        <taxon>Culicoidea</taxon>
        <taxon>Culicidae</taxon>
        <taxon>Anophelinae</taxon>
        <taxon>Anopheles</taxon>
    </lineage>
</organism>
<dbReference type="Proteomes" id="UP000075886">
    <property type="component" value="Unassembled WGS sequence"/>
</dbReference>
<dbReference type="InterPro" id="IPR003937">
    <property type="entry name" value="K_chnl_volt-dep_KCNQ"/>
</dbReference>
<dbReference type="GO" id="GO:0005249">
    <property type="term" value="F:voltage-gated potassium channel activity"/>
    <property type="evidence" value="ECO:0007669"/>
    <property type="project" value="InterPro"/>
</dbReference>
<dbReference type="PANTHER" id="PTHR47735">
    <property type="entry name" value="POTASSIUM VOLTAGE-GATED CHANNEL SUBFAMILY KQT MEMBER 4"/>
    <property type="match status" value="1"/>
</dbReference>
<evidence type="ECO:0000313" key="2">
    <source>
        <dbReference type="EnsemblMetazoa" id="AFAF009972-PA"/>
    </source>
</evidence>
<dbReference type="VEuPathDB" id="VectorBase:AFAF009972"/>
<dbReference type="EMBL" id="AXCN02000421">
    <property type="status" value="NOT_ANNOTATED_CDS"/>
    <property type="molecule type" value="Genomic_DNA"/>
</dbReference>
<dbReference type="PANTHER" id="PTHR47735:SF9">
    <property type="entry name" value="POTASSIUM VOLTAGE-GATED CHANNEL SUBFAMILY KQT MEMBER 4-LIKE ISOFORM X1"/>
    <property type="match status" value="1"/>
</dbReference>
<feature type="region of interest" description="Disordered" evidence="1">
    <location>
        <begin position="77"/>
        <end position="101"/>
    </location>
</feature>
<evidence type="ECO:0000256" key="1">
    <source>
        <dbReference type="SAM" id="MobiDB-lite"/>
    </source>
</evidence>
<feature type="compositionally biased region" description="Acidic residues" evidence="1">
    <location>
        <begin position="170"/>
        <end position="194"/>
    </location>
</feature>
<name>A0A182QGZ8_9DIPT</name>
<dbReference type="EnsemblMetazoa" id="AFAF009972-RA">
    <property type="protein sequence ID" value="AFAF009972-PA"/>
    <property type="gene ID" value="AFAF009972"/>
</dbReference>
<reference evidence="3" key="1">
    <citation type="submission" date="2014-01" db="EMBL/GenBank/DDBJ databases">
        <title>The Genome Sequence of Anopheles farauti FAR1 (V2).</title>
        <authorList>
            <consortium name="The Broad Institute Genomics Platform"/>
            <person name="Neafsey D.E."/>
            <person name="Besansky N."/>
            <person name="Howell P."/>
            <person name="Walton C."/>
            <person name="Young S.K."/>
            <person name="Zeng Q."/>
            <person name="Gargeya S."/>
            <person name="Fitzgerald M."/>
            <person name="Haas B."/>
            <person name="Abouelleil A."/>
            <person name="Allen A.W."/>
            <person name="Alvarado L."/>
            <person name="Arachchi H.M."/>
            <person name="Berlin A.M."/>
            <person name="Chapman S.B."/>
            <person name="Gainer-Dewar J."/>
            <person name="Goldberg J."/>
            <person name="Griggs A."/>
            <person name="Gujja S."/>
            <person name="Hansen M."/>
            <person name="Howarth C."/>
            <person name="Imamovic A."/>
            <person name="Ireland A."/>
            <person name="Larimer J."/>
            <person name="McCowan C."/>
            <person name="Murphy C."/>
            <person name="Pearson M."/>
            <person name="Poon T.W."/>
            <person name="Priest M."/>
            <person name="Roberts A."/>
            <person name="Saif S."/>
            <person name="Shea T."/>
            <person name="Sisk P."/>
            <person name="Sykes S."/>
            <person name="Wortman J."/>
            <person name="Nusbaum C."/>
            <person name="Birren B."/>
        </authorList>
    </citation>
    <scope>NUCLEOTIDE SEQUENCE [LARGE SCALE GENOMIC DNA]</scope>
    <source>
        <strain evidence="3">FAR1</strain>
    </source>
</reference>
<dbReference type="AlphaFoldDB" id="A0A182QGZ8"/>
<accession>A0A182QGZ8</accession>
<sequence>MASRKTSTVSDSVALFGGLHLAQQCNDARNNCSNEHNQNSNDHSNADRPHFPQIKIVIDEPERTVADAALALHTFRRPSARRRGSSPTTAPGKAFGRASAKPTAASSATFLTIYDGGDRRGSYESFYQDSREDLRSYAADYVDEDDDYGIDTDGFRRQHRHRRGLRLHEDYDDEEDDGEEVDDDNEEEVDDEDEEHGRDYHSACKLSDKNRADRLARPRMSLLGKPLNYNRGSRRDARYRRLQSRVYNFLERPRGFKAIFYHVCVDAATASVGKKNGNDCRGDGPGK</sequence>
<dbReference type="GO" id="GO:0008076">
    <property type="term" value="C:voltage-gated potassium channel complex"/>
    <property type="evidence" value="ECO:0007669"/>
    <property type="project" value="TreeGrafter"/>
</dbReference>
<feature type="region of interest" description="Disordered" evidence="1">
    <location>
        <begin position="167"/>
        <end position="200"/>
    </location>
</feature>